<evidence type="ECO:0000256" key="1">
    <source>
        <dbReference type="ARBA" id="ARBA00022737"/>
    </source>
</evidence>
<accession>A0A7X1C9S8</accession>
<feature type="signal peptide" evidence="2">
    <location>
        <begin position="1"/>
        <end position="25"/>
    </location>
</feature>
<sequence length="295" mass="32241">MKFKQLGTIVLATALVAQIPLQVNAAGVGVESKSTSKKQITAEARVAAAPVTINHVYNETIFKTETLNGNVGEAYTTNQIEDPNWRVTTPANATGTFTSEPQTVTYDYTPSTVINVLQYEYRDIDTDGYIYVHNPELYSSQGRKLWETVATNANGYGDLGSPNTFTWVNHYDAMDEGYVFTDGTVGKGGTYDFVKASPENPATLPVRLPGEEQKVITLYYKYHPVTVTGQDVTVKYVDTEGNEIASSETLSGNVDDNYTSEAKTIAGYTLTETPSNATGTFSDTAQTVTYVYQKD</sequence>
<evidence type="ECO:0000259" key="3">
    <source>
        <dbReference type="Pfam" id="PF06458"/>
    </source>
</evidence>
<dbReference type="Pfam" id="PF06458">
    <property type="entry name" value="MucBP"/>
    <property type="match status" value="2"/>
</dbReference>
<gene>
    <name evidence="4" type="ORF">HCJ38_11545</name>
</gene>
<feature type="chain" id="PRO_5031575802" evidence="2">
    <location>
        <begin position="26"/>
        <end position="295"/>
    </location>
</feature>
<feature type="domain" description="MucBP" evidence="3">
    <location>
        <begin position="50"/>
        <end position="109"/>
    </location>
</feature>
<comment type="caution">
    <text evidence="4">The sequence shown here is derived from an EMBL/GenBank/DDBJ whole genome shotgun (WGS) entry which is preliminary data.</text>
</comment>
<keyword evidence="2" id="KW-0732">Signal</keyword>
<dbReference type="EMBL" id="JAASTW010000015">
    <property type="protein sequence ID" value="MBC1489632.1"/>
    <property type="molecule type" value="Genomic_DNA"/>
</dbReference>
<reference evidence="4 5" key="1">
    <citation type="submission" date="2020-03" db="EMBL/GenBank/DDBJ databases">
        <title>Soil Listeria distribution.</title>
        <authorList>
            <person name="Liao J."/>
            <person name="Wiedmann M."/>
        </authorList>
    </citation>
    <scope>NUCLEOTIDE SEQUENCE [LARGE SCALE GENOMIC DNA]</scope>
    <source>
        <strain evidence="4 5">FSL L7-1554</strain>
    </source>
</reference>
<dbReference type="Gene3D" id="3.10.20.320">
    <property type="entry name" value="Putative peptidoglycan bound protein (lpxtg motif)"/>
    <property type="match status" value="2"/>
</dbReference>
<feature type="domain" description="MucBP" evidence="3">
    <location>
        <begin position="231"/>
        <end position="293"/>
    </location>
</feature>
<feature type="non-terminal residue" evidence="4">
    <location>
        <position position="295"/>
    </location>
</feature>
<dbReference type="Proteomes" id="UP000561617">
    <property type="component" value="Unassembled WGS sequence"/>
</dbReference>
<dbReference type="AlphaFoldDB" id="A0A7X1C9S8"/>
<protein>
    <submittedName>
        <fullName evidence="4">MucBP domain-containing protein</fullName>
    </submittedName>
</protein>
<evidence type="ECO:0000313" key="5">
    <source>
        <dbReference type="Proteomes" id="UP000561617"/>
    </source>
</evidence>
<evidence type="ECO:0000313" key="4">
    <source>
        <dbReference type="EMBL" id="MBC1489632.1"/>
    </source>
</evidence>
<proteinExistence type="predicted"/>
<keyword evidence="1" id="KW-0677">Repeat</keyword>
<organism evidence="4 5">
    <name type="scientific">Listeria immobilis</name>
    <dbReference type="NCBI Taxonomy" id="2713502"/>
    <lineage>
        <taxon>Bacteria</taxon>
        <taxon>Bacillati</taxon>
        <taxon>Bacillota</taxon>
        <taxon>Bacilli</taxon>
        <taxon>Bacillales</taxon>
        <taxon>Listeriaceae</taxon>
        <taxon>Listeria</taxon>
    </lineage>
</organism>
<name>A0A7X1C9S8_9LIST</name>
<evidence type="ECO:0000256" key="2">
    <source>
        <dbReference type="SAM" id="SignalP"/>
    </source>
</evidence>
<dbReference type="RefSeq" id="WP_185381352.1">
    <property type="nucleotide sequence ID" value="NZ_JAASTW010000015.1"/>
</dbReference>
<dbReference type="InterPro" id="IPR009459">
    <property type="entry name" value="MucBP_dom"/>
</dbReference>